<accession>A0A1W7RB02</accession>
<dbReference type="EMBL" id="GFAH01000068">
    <property type="protein sequence ID" value="JAV48321.1"/>
    <property type="molecule type" value="Transcribed_RNA"/>
</dbReference>
<name>A0A1W7RB02_9SCOR</name>
<protein>
    <submittedName>
        <fullName evidence="2">Antimicrobial peptide</fullName>
    </submittedName>
</protein>
<feature type="signal peptide" evidence="1">
    <location>
        <begin position="1"/>
        <end position="18"/>
    </location>
</feature>
<keyword evidence="1" id="KW-0732">Signal</keyword>
<sequence length="78" mass="9019">MNAKILLVVFMITMFVTTEQIEGGRYLPTLLKRLWKPKLDKATRKAAGNYIAKKLENAAAPAEEESKRFDEFMDSLYY</sequence>
<dbReference type="AlphaFoldDB" id="A0A1W7RB02"/>
<proteinExistence type="predicted"/>
<organism evidence="2">
    <name type="scientific">Hadrurus spadix</name>
    <dbReference type="NCBI Taxonomy" id="141984"/>
    <lineage>
        <taxon>Eukaryota</taxon>
        <taxon>Metazoa</taxon>
        <taxon>Ecdysozoa</taxon>
        <taxon>Arthropoda</taxon>
        <taxon>Chelicerata</taxon>
        <taxon>Arachnida</taxon>
        <taxon>Scorpiones</taxon>
        <taxon>Iurida</taxon>
        <taxon>Iuroidea</taxon>
        <taxon>Hadrurus</taxon>
    </lineage>
</organism>
<feature type="chain" id="PRO_5012958649" evidence="1">
    <location>
        <begin position="19"/>
        <end position="78"/>
    </location>
</feature>
<reference evidence="2" key="1">
    <citation type="submission" date="2016-11" db="EMBL/GenBank/DDBJ databases">
        <title>Venom-gland transcriptomics and venom proteomics of the black-back scorpion (Hadrurus spadix) reveal detectability challenges and an unexplored realm of animal toxin diversity.</title>
        <authorList>
            <person name="Rokyta D.R."/>
            <person name="Ward M.J."/>
        </authorList>
    </citation>
    <scope>NUCLEOTIDE SEQUENCE</scope>
    <source>
        <tissue evidence="2">Venom gland</tissue>
    </source>
</reference>
<evidence type="ECO:0000313" key="2">
    <source>
        <dbReference type="EMBL" id="JAV48321.1"/>
    </source>
</evidence>
<evidence type="ECO:0000256" key="1">
    <source>
        <dbReference type="SAM" id="SignalP"/>
    </source>
</evidence>